<dbReference type="SUPFAM" id="SSF54665">
    <property type="entry name" value="CO dehydrogenase molybdoprotein N-domain-like"/>
    <property type="match status" value="1"/>
</dbReference>
<dbReference type="PANTHER" id="PTHR11908:SF132">
    <property type="entry name" value="ALDEHYDE OXIDASE 1-RELATED"/>
    <property type="match status" value="1"/>
</dbReference>
<dbReference type="Gene3D" id="3.30.365.10">
    <property type="entry name" value="Aldehyde oxidase/xanthine dehydrogenase, molybdopterin binding domain"/>
    <property type="match status" value="4"/>
</dbReference>
<dbReference type="EMBL" id="KY400105">
    <property type="protein sequence ID" value="ART90581.1"/>
    <property type="molecule type" value="Genomic_DNA"/>
</dbReference>
<keyword evidence="1" id="KW-0500">Molybdenum</keyword>
<dbReference type="PANTHER" id="PTHR11908">
    <property type="entry name" value="XANTHINE DEHYDROGENASE"/>
    <property type="match status" value="1"/>
</dbReference>
<feature type="domain" description="Aldehyde oxidase/xanthine dehydrogenase a/b hammerhead" evidence="4">
    <location>
        <begin position="25"/>
        <end position="141"/>
    </location>
</feature>
<protein>
    <submittedName>
        <fullName evidence="5">Aldehyde oxidase/xanthine dehydrogenase, molybdopterin binding protein</fullName>
    </submittedName>
</protein>
<feature type="region of interest" description="Disordered" evidence="3">
    <location>
        <begin position="1"/>
        <end position="23"/>
    </location>
</feature>
<evidence type="ECO:0000313" key="5">
    <source>
        <dbReference type="EMBL" id="ART90581.1"/>
    </source>
</evidence>
<evidence type="ECO:0000256" key="1">
    <source>
        <dbReference type="ARBA" id="ARBA00022505"/>
    </source>
</evidence>
<dbReference type="InterPro" id="IPR008274">
    <property type="entry name" value="AldOxase/xan_DH_MoCoBD1"/>
</dbReference>
<dbReference type="AlphaFoldDB" id="A0A2P0QJE6"/>
<dbReference type="InterPro" id="IPR016208">
    <property type="entry name" value="Ald_Oxase/xanthine_DH-like"/>
</dbReference>
<evidence type="ECO:0000256" key="2">
    <source>
        <dbReference type="ARBA" id="ARBA00023002"/>
    </source>
</evidence>
<dbReference type="InterPro" id="IPR036856">
    <property type="entry name" value="Ald_Oxase/Xan_DH_a/b_sf"/>
</dbReference>
<dbReference type="InterPro" id="IPR037165">
    <property type="entry name" value="AldOxase/xan_DH_Mopterin-bd_sf"/>
</dbReference>
<dbReference type="Pfam" id="PF20256">
    <property type="entry name" value="MoCoBD_2"/>
    <property type="match status" value="1"/>
</dbReference>
<evidence type="ECO:0000256" key="3">
    <source>
        <dbReference type="SAM" id="MobiDB-lite"/>
    </source>
</evidence>
<dbReference type="Pfam" id="PF02738">
    <property type="entry name" value="MoCoBD_1"/>
    <property type="match status" value="1"/>
</dbReference>
<name>A0A2P0QJE6_9PROT</name>
<dbReference type="SMART" id="SM01008">
    <property type="entry name" value="Ald_Xan_dh_C"/>
    <property type="match status" value="1"/>
</dbReference>
<sequence length="757" mass="79136">MGEQSQNYKWIGKRTLRPDGPDKVTGRAKFGADLALPGMLHGRVLRSSHAHANIRGIDTSKAEALPGVKAVITGADFPNPGQGKMIAFGEGQLNYSDMARNVIAREKAFYDGHAVAAVAATSAAAAEEALSLIEVDYELLPHVIDVEAAMEPNAPVLHDNLFTDGVTPTPDKPSNIASRLEFNLGDVEAGFAKADAVVERKFTTQPVHQGYIEPHAVVAEATEDGQVRIWCSSQGAFMVRGNTAQALGMDMAQIRVTPAEIGGAFGGKTVIYLEPLAVRLSQKAGRPVRMVMSREEVFRGSGPTSGSAMEVKIGVTKDGKITAAQATLKFQAGAFQGSPAGPGAMCAFGPYDLENVNVVGYDVVVNRPKVAAYRAPGAPISEFAVESVLDEIAGKIGIDPLELRLKNGAKEGTQAAYGPKFGPIGYLETVEAAKAHEHYAAPLGPNQGRGVASGFWFNIGGESSASMQISEDGTATVLTGSPDIGGSRASMAIMAAEVLGIDVDKVRPIVADTNSVGYCFVTGGSRVTFATGMAVIQAAEDVVDQMRQRAAKEWDIPVDAVVWEDGCAKPAGSNAGDFEPMSMAEIAGNSARTGGPINGKGALNASGAGPGFGTHICDVEVDPETGRVTILRYTAVQDVGRAIHPGYVEGQLQGGVAQGIGWALNEEYIYDADGRLENPGFLDYRIPVASDLPMIEAVLLEVPNPRHPFGVRGVGEVPIIPPMAAVANAIANAVGARVPDLPISPPKLLAAIDAKGD</sequence>
<dbReference type="InterPro" id="IPR000674">
    <property type="entry name" value="Ald_Oxase/Xan_DH_a/b"/>
</dbReference>
<proteinExistence type="predicted"/>
<organism evidence="5">
    <name type="scientific">uncultured Pseudomonadota bacterium</name>
    <dbReference type="NCBI Taxonomy" id="153809"/>
    <lineage>
        <taxon>Bacteria</taxon>
        <taxon>Pseudomonadati</taxon>
        <taxon>Pseudomonadota</taxon>
        <taxon>environmental samples</taxon>
    </lineage>
</organism>
<keyword evidence="2" id="KW-0560">Oxidoreductase</keyword>
<accession>A0A2P0QJE6</accession>
<dbReference type="Gene3D" id="3.90.1170.50">
    <property type="entry name" value="Aldehyde oxidase/xanthine dehydrogenase, a/b hammerhead"/>
    <property type="match status" value="1"/>
</dbReference>
<reference evidence="5" key="1">
    <citation type="submission" date="2016-12" db="EMBL/GenBank/DDBJ databases">
        <title>Arsenic respiratory pathways in the anoxic pelagic waters of the Pacific Ocean.</title>
        <authorList>
            <person name="Saunders J.K."/>
            <person name="Fuchsman C.A."/>
            <person name="McKay C."/>
            <person name="Rocap G."/>
        </authorList>
    </citation>
    <scope>NUCLEOTIDE SEQUENCE</scope>
</reference>
<dbReference type="InterPro" id="IPR046867">
    <property type="entry name" value="AldOxase/xan_DH_MoCoBD2"/>
</dbReference>
<evidence type="ECO:0000259" key="4">
    <source>
        <dbReference type="SMART" id="SM01008"/>
    </source>
</evidence>
<dbReference type="GO" id="GO:0016491">
    <property type="term" value="F:oxidoreductase activity"/>
    <property type="evidence" value="ECO:0007669"/>
    <property type="project" value="UniProtKB-KW"/>
</dbReference>
<dbReference type="SUPFAM" id="SSF56003">
    <property type="entry name" value="Molybdenum cofactor-binding domain"/>
    <property type="match status" value="1"/>
</dbReference>
<dbReference type="Pfam" id="PF01315">
    <property type="entry name" value="Ald_Xan_dh_C"/>
    <property type="match status" value="1"/>
</dbReference>
<dbReference type="GO" id="GO:0005506">
    <property type="term" value="F:iron ion binding"/>
    <property type="evidence" value="ECO:0007669"/>
    <property type="project" value="InterPro"/>
</dbReference>